<comment type="function">
    <text evidence="9">Catalyzes the phospholipid dependent N-acylation of the N-terminal cysteine of apolipoprotein, the last step in lipoprotein maturation.</text>
</comment>
<dbReference type="Gene3D" id="3.60.110.10">
    <property type="entry name" value="Carbon-nitrogen hydrolase"/>
    <property type="match status" value="1"/>
</dbReference>
<comment type="similarity">
    <text evidence="2 9">Belongs to the CN hydrolase family. Apolipoprotein N-acyltransferase subfamily.</text>
</comment>
<dbReference type="GO" id="GO:0005886">
    <property type="term" value="C:plasma membrane"/>
    <property type="evidence" value="ECO:0007669"/>
    <property type="project" value="UniProtKB-SubCell"/>
</dbReference>
<dbReference type="CDD" id="cd07571">
    <property type="entry name" value="ALP_N-acyl_transferase"/>
    <property type="match status" value="1"/>
</dbReference>
<dbReference type="PANTHER" id="PTHR38686">
    <property type="entry name" value="APOLIPOPROTEIN N-ACYLTRANSFERASE"/>
    <property type="match status" value="1"/>
</dbReference>
<dbReference type="NCBIfam" id="TIGR00546">
    <property type="entry name" value="lnt"/>
    <property type="match status" value="1"/>
</dbReference>
<evidence type="ECO:0000256" key="7">
    <source>
        <dbReference type="ARBA" id="ARBA00023136"/>
    </source>
</evidence>
<comment type="pathway">
    <text evidence="9">Protein modification; lipoprotein biosynthesis (N-acyl transfer).</text>
</comment>
<evidence type="ECO:0000256" key="8">
    <source>
        <dbReference type="ARBA" id="ARBA00023315"/>
    </source>
</evidence>
<dbReference type="InterPro" id="IPR036526">
    <property type="entry name" value="C-N_Hydrolase_sf"/>
</dbReference>
<protein>
    <recommendedName>
        <fullName evidence="9">Apolipoprotein N-acyltransferase</fullName>
        <shortName evidence="9">ALP N-acyltransferase</shortName>
        <ecNumber evidence="9">2.3.1.269</ecNumber>
    </recommendedName>
</protein>
<evidence type="ECO:0000259" key="10">
    <source>
        <dbReference type="PROSITE" id="PS50263"/>
    </source>
</evidence>
<keyword evidence="11" id="KW-0449">Lipoprotein</keyword>
<dbReference type="EMBL" id="RBWY01000001">
    <property type="protein sequence ID" value="RKS87099.1"/>
    <property type="molecule type" value="Genomic_DNA"/>
</dbReference>
<dbReference type="UniPathway" id="UPA00666"/>
<evidence type="ECO:0000256" key="5">
    <source>
        <dbReference type="ARBA" id="ARBA00022692"/>
    </source>
</evidence>
<feature type="domain" description="CN hydrolase" evidence="10">
    <location>
        <begin position="239"/>
        <end position="487"/>
    </location>
</feature>
<comment type="caution">
    <text evidence="11">The sequence shown here is derived from an EMBL/GenBank/DDBJ whole genome shotgun (WGS) entry which is preliminary data.</text>
</comment>
<name>A0A495RIB8_9GAMM</name>
<dbReference type="InterPro" id="IPR004563">
    <property type="entry name" value="Apolipo_AcylTrfase"/>
</dbReference>
<feature type="transmembrane region" description="Helical" evidence="9">
    <location>
        <begin position="5"/>
        <end position="22"/>
    </location>
</feature>
<evidence type="ECO:0000256" key="6">
    <source>
        <dbReference type="ARBA" id="ARBA00022989"/>
    </source>
</evidence>
<dbReference type="OrthoDB" id="9804277at2"/>
<dbReference type="AlphaFoldDB" id="A0A495RIB8"/>
<comment type="subcellular location">
    <subcellularLocation>
        <location evidence="1 9">Cell membrane</location>
        <topology evidence="1 9">Multi-pass membrane protein</topology>
    </subcellularLocation>
</comment>
<keyword evidence="6 9" id="KW-1133">Transmembrane helix</keyword>
<keyword evidence="3 9" id="KW-1003">Cell membrane</keyword>
<gene>
    <name evidence="9" type="primary">lnt</name>
    <name evidence="11" type="ORF">DES39_0313</name>
</gene>
<feature type="transmembrane region" description="Helical" evidence="9">
    <location>
        <begin position="83"/>
        <end position="110"/>
    </location>
</feature>
<reference evidence="11 12" key="1">
    <citation type="submission" date="2018-10" db="EMBL/GenBank/DDBJ databases">
        <title>Genomic Encyclopedia of Type Strains, Phase IV (KMG-IV): sequencing the most valuable type-strain genomes for metagenomic binning, comparative biology and taxonomic classification.</title>
        <authorList>
            <person name="Goeker M."/>
        </authorList>
    </citation>
    <scope>NUCLEOTIDE SEQUENCE [LARGE SCALE GENOMIC DNA]</scope>
    <source>
        <strain evidence="11 12">DSM 22228</strain>
    </source>
</reference>
<evidence type="ECO:0000256" key="2">
    <source>
        <dbReference type="ARBA" id="ARBA00010065"/>
    </source>
</evidence>
<organism evidence="11 12">
    <name type="scientific">Orbus hercynius</name>
    <dbReference type="NCBI Taxonomy" id="593135"/>
    <lineage>
        <taxon>Bacteria</taxon>
        <taxon>Pseudomonadati</taxon>
        <taxon>Pseudomonadota</taxon>
        <taxon>Gammaproteobacteria</taxon>
        <taxon>Orbales</taxon>
        <taxon>Orbaceae</taxon>
        <taxon>Orbus</taxon>
    </lineage>
</organism>
<evidence type="ECO:0000313" key="12">
    <source>
        <dbReference type="Proteomes" id="UP000278542"/>
    </source>
</evidence>
<evidence type="ECO:0000313" key="11">
    <source>
        <dbReference type="EMBL" id="RKS87099.1"/>
    </source>
</evidence>
<dbReference type="EC" id="2.3.1.269" evidence="9"/>
<accession>A0A495RIB8</accession>
<evidence type="ECO:0000256" key="9">
    <source>
        <dbReference type="HAMAP-Rule" id="MF_01148"/>
    </source>
</evidence>
<dbReference type="RefSeq" id="WP_121144017.1">
    <property type="nucleotide sequence ID" value="NZ_RBWY01000001.1"/>
</dbReference>
<feature type="transmembrane region" description="Helical" evidence="9">
    <location>
        <begin position="500"/>
        <end position="516"/>
    </location>
</feature>
<keyword evidence="8 9" id="KW-0012">Acyltransferase</keyword>
<dbReference type="Pfam" id="PF00795">
    <property type="entry name" value="CN_hydrolase"/>
    <property type="match status" value="1"/>
</dbReference>
<evidence type="ECO:0000256" key="1">
    <source>
        <dbReference type="ARBA" id="ARBA00004651"/>
    </source>
</evidence>
<keyword evidence="5 9" id="KW-0812">Transmembrane</keyword>
<proteinExistence type="inferred from homology"/>
<feature type="transmembrane region" description="Helical" evidence="9">
    <location>
        <begin position="28"/>
        <end position="44"/>
    </location>
</feature>
<feature type="transmembrane region" description="Helical" evidence="9">
    <location>
        <begin position="161"/>
        <end position="189"/>
    </location>
</feature>
<keyword evidence="7 9" id="KW-0472">Membrane</keyword>
<sequence length="519" mass="59027">MRQKLSIKCLLSFIFGGIAVFSYSPFDYWPLAFISFVGLLLFINQQTAKQTALVAFSWGFGYFLSGVHWVYISIKQYGDVPTILSIGILFLLVAYLALYPMIFALLLRLLRKHCQPYSFKQFIILAPLFWQLTEYIRGTLLNGFAWLIFGYSQLESPLGGLFPILGINGVTLTFTICSGIFAYVYYRIVINWQHYNMCGKWHIYSAICTIIVIFTASFWFKTIHWTQIDSTRQANISLVQGNIPQSIRWSREQLNTTRQTYSDLTQQHIKTSDIVIWPEAAITDLEINQQSYLISLDELAIANNTAVAVGIIDLVRQADQTQIYNSLIVLGDTQPYQYPTTNRYLKHHLVPFGEYTPLESLLKPIASILNIPMSSMSSGPTIQKPLVMKGFRFSTVICYEVVLSDLILQNFDGNTDFLLTVSNDAWFGDSIGPWQHLQMARARALEFGRTLLRSTNNGITAVITPQGLISNQIPQFETTTLTTTLNPSIGLTPYARWGNYLYYILLLALIIILFIGKKR</sequence>
<feature type="transmembrane region" description="Helical" evidence="9">
    <location>
        <begin position="51"/>
        <end position="71"/>
    </location>
</feature>
<keyword evidence="12" id="KW-1185">Reference proteome</keyword>
<dbReference type="PANTHER" id="PTHR38686:SF1">
    <property type="entry name" value="APOLIPOPROTEIN N-ACYLTRANSFERASE"/>
    <property type="match status" value="1"/>
</dbReference>
<dbReference type="Pfam" id="PF20154">
    <property type="entry name" value="LNT_N"/>
    <property type="match status" value="1"/>
</dbReference>
<dbReference type="SUPFAM" id="SSF56317">
    <property type="entry name" value="Carbon-nitrogen hydrolase"/>
    <property type="match status" value="1"/>
</dbReference>
<keyword evidence="4 9" id="KW-0808">Transferase</keyword>
<dbReference type="Proteomes" id="UP000278542">
    <property type="component" value="Unassembled WGS sequence"/>
</dbReference>
<dbReference type="HAMAP" id="MF_01148">
    <property type="entry name" value="Lnt"/>
    <property type="match status" value="1"/>
</dbReference>
<feature type="transmembrane region" description="Helical" evidence="9">
    <location>
        <begin position="201"/>
        <end position="220"/>
    </location>
</feature>
<dbReference type="InterPro" id="IPR003010">
    <property type="entry name" value="C-N_Hydrolase"/>
</dbReference>
<evidence type="ECO:0000256" key="4">
    <source>
        <dbReference type="ARBA" id="ARBA00022679"/>
    </source>
</evidence>
<feature type="transmembrane region" description="Helical" evidence="9">
    <location>
        <begin position="122"/>
        <end position="149"/>
    </location>
</feature>
<dbReference type="GO" id="GO:0016410">
    <property type="term" value="F:N-acyltransferase activity"/>
    <property type="evidence" value="ECO:0007669"/>
    <property type="project" value="UniProtKB-UniRule"/>
</dbReference>
<comment type="catalytic activity">
    <reaction evidence="9">
        <text>N-terminal S-1,2-diacyl-sn-glyceryl-L-cysteinyl-[lipoprotein] + a glycerophospholipid = N-acyl-S-1,2-diacyl-sn-glyceryl-L-cysteinyl-[lipoprotein] + a 2-acyl-sn-glycero-3-phospholipid + H(+)</text>
        <dbReference type="Rhea" id="RHEA:48228"/>
        <dbReference type="Rhea" id="RHEA-COMP:14681"/>
        <dbReference type="Rhea" id="RHEA-COMP:14684"/>
        <dbReference type="ChEBI" id="CHEBI:15378"/>
        <dbReference type="ChEBI" id="CHEBI:136912"/>
        <dbReference type="ChEBI" id="CHEBI:140656"/>
        <dbReference type="ChEBI" id="CHEBI:140657"/>
        <dbReference type="ChEBI" id="CHEBI:140660"/>
        <dbReference type="EC" id="2.3.1.269"/>
    </reaction>
</comment>
<dbReference type="GO" id="GO:0042158">
    <property type="term" value="P:lipoprotein biosynthetic process"/>
    <property type="evidence" value="ECO:0007669"/>
    <property type="project" value="UniProtKB-UniRule"/>
</dbReference>
<dbReference type="PROSITE" id="PS50263">
    <property type="entry name" value="CN_HYDROLASE"/>
    <property type="match status" value="1"/>
</dbReference>
<dbReference type="InterPro" id="IPR045378">
    <property type="entry name" value="LNT_N"/>
</dbReference>
<evidence type="ECO:0000256" key="3">
    <source>
        <dbReference type="ARBA" id="ARBA00022475"/>
    </source>
</evidence>